<organism evidence="2 3">
    <name type="scientific">Microlunatus endophyticus</name>
    <dbReference type="NCBI Taxonomy" id="1716077"/>
    <lineage>
        <taxon>Bacteria</taxon>
        <taxon>Bacillati</taxon>
        <taxon>Actinomycetota</taxon>
        <taxon>Actinomycetes</taxon>
        <taxon>Propionibacteriales</taxon>
        <taxon>Propionibacteriaceae</taxon>
        <taxon>Microlunatus</taxon>
    </lineage>
</organism>
<dbReference type="Proteomes" id="UP000613840">
    <property type="component" value="Unassembled WGS sequence"/>
</dbReference>
<sequence length="1262" mass="135634">MGDPVHVHVPVTLTVTGTPTDDDLDRLKDTLRRQLGDAVSSARRQAAGYRQARTPPAPVRRPATQVVTRAVMPLWQPRTGPLVVGRDWRVLRALSIQVTISRFLAAVTMINGESPDSIPDVLQQELIERLGDRPLWVTVWLVETLRSATLDELEQAVDDRYLELAHAGNSAYAISPADGDRAVLADLDPSGTIAGWPSLDAVNLRRVTGDHELLHGARLVFAAVTVPRIDFADVVTTGPLVRLSLTAAELTPFVDRQDFEHRFLDWDRYATELGTRTITVALLGGVVHRPYSRRTAAAAMINEVETQVPADPLLARGRRLYDADEPQLPAIARNLVIGQQVVVAVFDLPLDPDTITAARERPDAHRKASELRARMTGDPTDYHWGWDLYRWLRDYYGDPPDARPEGGTAFEYVAIDLAATGDLDRLIDCADRSGEELLRFWLLRQLQAAGYGNRPRVQQLRGSLTRLRESRWANRYSLGTGELWLDGSHHVRAGTGDDAVLANAFSIYVVSAKSQRLKPAAADRLRGLVPQVAIDLLREINIAGTGTYTPESFGQEVFARAAKKAHVTNDDVDSIEIQRSWRVEQIRPIEQWGVPSYVLVLRAVQKLPGGGWEPVGDIFEQTAGDFEANLTYWALGASAKVYQTLGLIVTGIGLIAVAWEVGIIAFLVDAAGGAAALAISITASELLYFAKVLLGKAELTWEGFFLAAADGYVNAVGFRIGALVAAPIGRAIGIGTVTRVWTGLVVERLAAGAVGGALSAAGDTFVHDIVNVAFHDGSLSGWRSYVRNMGIGAALGALGELTVRPVLAGLGRRAAVTAAEIIEQLRTEGVSLATFTSIATAALSRLRTAINGLVEQAEAGGLYESFEDYIVTVIKEWGPTTVARRVLELQRVTLTPAAEAGVSRLARLTETPLDQEAIRRLTSELAAHPGPAVPFLEVLGRLDPAVARRLVSGTFGSDADLAAFIGRLAGYPADQQRAAVQLLADADLVAGPPGAGDASAVLDRQLRQALDIEARARRAEADALLNQANKEAARGKAVRAGRIQQRGEVQQAQAEALEQQAAGTAQGAGRAVLPDIAGDPEAAAAFEQAFGGPGGEGATLSLGSHYRLPARPDWEPTDADVRMMFSSRSGNPVVFRVQGGSNPPLVSKQVFAVDAAGRVSIPGGRSEDVFVNVGSLERAIEWLVEKRPGGSLVMFEVDAAWLRSFRGIARPEQAATAAGVPYTVDVSYAADQLAIPSNLLAEFEEFIVQGTGRVLTFVPAGR</sequence>
<reference evidence="2" key="1">
    <citation type="journal article" date="2014" name="Int. J. Syst. Evol. Microbiol.">
        <title>Complete genome sequence of Corynebacterium casei LMG S-19264T (=DSM 44701T), isolated from a smear-ripened cheese.</title>
        <authorList>
            <consortium name="US DOE Joint Genome Institute (JGI-PGF)"/>
            <person name="Walter F."/>
            <person name="Albersmeier A."/>
            <person name="Kalinowski J."/>
            <person name="Ruckert C."/>
        </authorList>
    </citation>
    <scope>NUCLEOTIDE SEQUENCE</scope>
    <source>
        <strain evidence="2">CGMCC 4.7306</strain>
    </source>
</reference>
<proteinExistence type="predicted"/>
<keyword evidence="3" id="KW-1185">Reference proteome</keyword>
<dbReference type="AlphaFoldDB" id="A0A917W7B6"/>
<reference evidence="2" key="2">
    <citation type="submission" date="2020-09" db="EMBL/GenBank/DDBJ databases">
        <authorList>
            <person name="Sun Q."/>
            <person name="Zhou Y."/>
        </authorList>
    </citation>
    <scope>NUCLEOTIDE SEQUENCE</scope>
    <source>
        <strain evidence="2">CGMCC 4.7306</strain>
    </source>
</reference>
<feature type="region of interest" description="Disordered" evidence="1">
    <location>
        <begin position="39"/>
        <end position="62"/>
    </location>
</feature>
<protein>
    <submittedName>
        <fullName evidence="2">Uncharacterized protein</fullName>
    </submittedName>
</protein>
<name>A0A917W7B6_9ACTN</name>
<comment type="caution">
    <text evidence="2">The sequence shown here is derived from an EMBL/GenBank/DDBJ whole genome shotgun (WGS) entry which is preliminary data.</text>
</comment>
<gene>
    <name evidence="2" type="ORF">GCM10011575_34760</name>
</gene>
<feature type="compositionally biased region" description="Low complexity" evidence="1">
    <location>
        <begin position="42"/>
        <end position="62"/>
    </location>
</feature>
<evidence type="ECO:0000313" key="2">
    <source>
        <dbReference type="EMBL" id="GGL73470.1"/>
    </source>
</evidence>
<dbReference type="EMBL" id="BMMZ01000009">
    <property type="protein sequence ID" value="GGL73470.1"/>
    <property type="molecule type" value="Genomic_DNA"/>
</dbReference>
<evidence type="ECO:0000313" key="3">
    <source>
        <dbReference type="Proteomes" id="UP000613840"/>
    </source>
</evidence>
<evidence type="ECO:0000256" key="1">
    <source>
        <dbReference type="SAM" id="MobiDB-lite"/>
    </source>
</evidence>
<accession>A0A917W7B6</accession>
<dbReference type="RefSeq" id="WP_188896637.1">
    <property type="nucleotide sequence ID" value="NZ_BMMZ01000009.1"/>
</dbReference>